<name>A0A917MIB4_9HYPH</name>
<dbReference type="Gene3D" id="3.90.1140.10">
    <property type="entry name" value="Cyclic phosphodiesterase"/>
    <property type="match status" value="1"/>
</dbReference>
<reference evidence="1" key="2">
    <citation type="submission" date="2020-09" db="EMBL/GenBank/DDBJ databases">
        <authorList>
            <person name="Sun Q."/>
            <person name="Zhou Y."/>
        </authorList>
    </citation>
    <scope>NUCLEOTIDE SEQUENCE</scope>
    <source>
        <strain evidence="1">CGMCC 1.12214</strain>
    </source>
</reference>
<dbReference type="AlphaFoldDB" id="A0A917MIB4"/>
<evidence type="ECO:0000313" key="2">
    <source>
        <dbReference type="Proteomes" id="UP000603912"/>
    </source>
</evidence>
<dbReference type="Proteomes" id="UP000603912">
    <property type="component" value="Unassembled WGS sequence"/>
</dbReference>
<dbReference type="RefSeq" id="WP_210318663.1">
    <property type="nucleotide sequence ID" value="NZ_BMES01000002.1"/>
</dbReference>
<proteinExistence type="predicted"/>
<evidence type="ECO:0000313" key="1">
    <source>
        <dbReference type="EMBL" id="GGH23063.1"/>
    </source>
</evidence>
<evidence type="ECO:0008006" key="3">
    <source>
        <dbReference type="Google" id="ProtNLM"/>
    </source>
</evidence>
<reference evidence="1" key="1">
    <citation type="journal article" date="2014" name="Int. J. Syst. Evol. Microbiol.">
        <title>Complete genome sequence of Corynebacterium casei LMG S-19264T (=DSM 44701T), isolated from a smear-ripened cheese.</title>
        <authorList>
            <consortium name="US DOE Joint Genome Institute (JGI-PGF)"/>
            <person name="Walter F."/>
            <person name="Albersmeier A."/>
            <person name="Kalinowski J."/>
            <person name="Ruckert C."/>
        </authorList>
    </citation>
    <scope>NUCLEOTIDE SEQUENCE</scope>
    <source>
        <strain evidence="1">CGMCC 1.12214</strain>
    </source>
</reference>
<accession>A0A917MIB4</accession>
<dbReference type="SUPFAM" id="SSF55144">
    <property type="entry name" value="LigT-like"/>
    <property type="match status" value="1"/>
</dbReference>
<organism evidence="1 2">
    <name type="scientific">Alsobacter metallidurans</name>
    <dbReference type="NCBI Taxonomy" id="340221"/>
    <lineage>
        <taxon>Bacteria</taxon>
        <taxon>Pseudomonadati</taxon>
        <taxon>Pseudomonadota</taxon>
        <taxon>Alphaproteobacteria</taxon>
        <taxon>Hyphomicrobiales</taxon>
        <taxon>Alsobacteraceae</taxon>
        <taxon>Alsobacter</taxon>
    </lineage>
</organism>
<keyword evidence="2" id="KW-1185">Reference proteome</keyword>
<comment type="caution">
    <text evidence="1">The sequence shown here is derived from an EMBL/GenBank/DDBJ whole genome shotgun (WGS) entry which is preliminary data.</text>
</comment>
<dbReference type="EMBL" id="BMES01000002">
    <property type="protein sequence ID" value="GGH23063.1"/>
    <property type="molecule type" value="Genomic_DNA"/>
</dbReference>
<protein>
    <recommendedName>
        <fullName evidence="3">2'-5' RNA ligase family protein</fullName>
    </recommendedName>
</protein>
<sequence>MQEQTTSTEAARKGPPPLILTARMSGGAQQWFEARRRAYFPPDRNQVPAHLTLFHHLPGDQVADIEDELAEESWRLDPMPASATHLRFTGQGVQVAIVTPALSDLRERLAARWRTVLTPQDMRAHRPHVTLQNKAQAEKARKTFDALCATFQPFEFEIEGLQLWRYLGGPWESVGDYGFGMAPA</sequence>
<dbReference type="InterPro" id="IPR009097">
    <property type="entry name" value="Cyclic_Pdiesterase"/>
</dbReference>
<dbReference type="Pfam" id="PF13563">
    <property type="entry name" value="2_5_RNA_ligase2"/>
    <property type="match status" value="1"/>
</dbReference>
<gene>
    <name evidence="1" type="ORF">GCM10007036_28550</name>
</gene>